<dbReference type="GO" id="GO:0005576">
    <property type="term" value="C:extracellular region"/>
    <property type="evidence" value="ECO:0007669"/>
    <property type="project" value="TreeGrafter"/>
</dbReference>
<evidence type="ECO:0000256" key="11">
    <source>
        <dbReference type="ARBA" id="ARBA00023316"/>
    </source>
</evidence>
<keyword evidence="11" id="KW-0961">Cell wall biogenesis/degradation</keyword>
<keyword evidence="9" id="KW-0325">Glycoprotein</keyword>
<dbReference type="GO" id="GO:0009251">
    <property type="term" value="P:glucan catabolic process"/>
    <property type="evidence" value="ECO:0007669"/>
    <property type="project" value="TreeGrafter"/>
</dbReference>
<dbReference type="PANTHER" id="PTHR31297:SF34">
    <property type="entry name" value="GLUCAN 1,3-BETA-GLUCOSIDASE 2"/>
    <property type="match status" value="1"/>
</dbReference>
<proteinExistence type="inferred from homology"/>
<evidence type="ECO:0000256" key="7">
    <source>
        <dbReference type="ARBA" id="ARBA00022989"/>
    </source>
</evidence>
<dbReference type="Proteomes" id="UP000078561">
    <property type="component" value="Unassembled WGS sequence"/>
</dbReference>
<protein>
    <recommendedName>
        <fullName evidence="14">glucan 1,3-beta-glucosidase</fullName>
        <ecNumber evidence="14">3.2.1.58</ecNumber>
    </recommendedName>
    <alternativeName>
        <fullName evidence="15">Exo-1,3-beta-glucanase D</fullName>
    </alternativeName>
</protein>
<evidence type="ECO:0000256" key="1">
    <source>
        <dbReference type="ARBA" id="ARBA00004401"/>
    </source>
</evidence>
<dbReference type="PANTHER" id="PTHR31297">
    <property type="entry name" value="GLUCAN ENDO-1,6-BETA-GLUCOSIDASE B"/>
    <property type="match status" value="1"/>
</dbReference>
<dbReference type="GO" id="GO:0004338">
    <property type="term" value="F:glucan exo-1,3-beta-glucosidase activity"/>
    <property type="evidence" value="ECO:0007669"/>
    <property type="project" value="UniProtKB-EC"/>
</dbReference>
<evidence type="ECO:0000256" key="9">
    <source>
        <dbReference type="ARBA" id="ARBA00023180"/>
    </source>
</evidence>
<dbReference type="Pfam" id="PF00150">
    <property type="entry name" value="Cellulase"/>
    <property type="match status" value="1"/>
</dbReference>
<dbReference type="InterPro" id="IPR017853">
    <property type="entry name" value="GH"/>
</dbReference>
<keyword evidence="4 18" id="KW-0812">Transmembrane</keyword>
<dbReference type="InParanoid" id="A0A168Q2F1"/>
<evidence type="ECO:0000256" key="18">
    <source>
        <dbReference type="SAM" id="Phobius"/>
    </source>
</evidence>
<keyword evidence="6" id="KW-0735">Signal-anchor</keyword>
<dbReference type="AlphaFoldDB" id="A0A168Q2F1"/>
<feature type="domain" description="Glycoside hydrolase family 5" evidence="19">
    <location>
        <begin position="177"/>
        <end position="422"/>
    </location>
</feature>
<keyword evidence="7 18" id="KW-1133">Transmembrane helix</keyword>
<dbReference type="InterPro" id="IPR050386">
    <property type="entry name" value="Glycosyl_hydrolase_5"/>
</dbReference>
<name>A0A168Q2F1_ABSGL</name>
<comment type="catalytic activity">
    <reaction evidence="12">
        <text>Successive hydrolysis of beta-D-glucose units from the non-reducing ends of (1-&gt;3)-beta-D-glucans, releasing alpha-glucose.</text>
        <dbReference type="EC" id="3.2.1.58"/>
    </reaction>
</comment>
<evidence type="ECO:0000256" key="5">
    <source>
        <dbReference type="ARBA" id="ARBA00022801"/>
    </source>
</evidence>
<dbReference type="GO" id="GO:0071555">
    <property type="term" value="P:cell wall organization"/>
    <property type="evidence" value="ECO:0007669"/>
    <property type="project" value="UniProtKB-KW"/>
</dbReference>
<keyword evidence="21" id="KW-1185">Reference proteome</keyword>
<reference evidence="20" key="1">
    <citation type="submission" date="2016-04" db="EMBL/GenBank/DDBJ databases">
        <authorList>
            <person name="Evans L.H."/>
            <person name="Alamgir A."/>
            <person name="Owens N."/>
            <person name="Weber N.D."/>
            <person name="Virtaneva K."/>
            <person name="Barbian K."/>
            <person name="Babar A."/>
            <person name="Rosenke K."/>
        </authorList>
    </citation>
    <scope>NUCLEOTIDE SEQUENCE [LARGE SCALE GENOMIC DNA]</scope>
    <source>
        <strain evidence="20">CBS 101.48</strain>
    </source>
</reference>
<dbReference type="SUPFAM" id="SSF51445">
    <property type="entry name" value="(Trans)glycosidases"/>
    <property type="match status" value="1"/>
</dbReference>
<dbReference type="GO" id="GO:0009986">
    <property type="term" value="C:cell surface"/>
    <property type="evidence" value="ECO:0007669"/>
    <property type="project" value="TreeGrafter"/>
</dbReference>
<dbReference type="OrthoDB" id="62120at2759"/>
<evidence type="ECO:0000256" key="10">
    <source>
        <dbReference type="ARBA" id="ARBA00023295"/>
    </source>
</evidence>
<dbReference type="InterPro" id="IPR001547">
    <property type="entry name" value="Glyco_hydro_5"/>
</dbReference>
<dbReference type="FunFam" id="3.20.20.80:FF:000033">
    <property type="entry name" value="Glucan 1,3-beta-glucosidase A"/>
    <property type="match status" value="1"/>
</dbReference>
<feature type="compositionally biased region" description="Basic and acidic residues" evidence="17">
    <location>
        <begin position="82"/>
        <end position="93"/>
    </location>
</feature>
<dbReference type="EMBL" id="LT554082">
    <property type="protein sequence ID" value="SAM03394.1"/>
    <property type="molecule type" value="Genomic_DNA"/>
</dbReference>
<evidence type="ECO:0000256" key="12">
    <source>
        <dbReference type="ARBA" id="ARBA00036824"/>
    </source>
</evidence>
<evidence type="ECO:0000259" key="19">
    <source>
        <dbReference type="Pfam" id="PF00150"/>
    </source>
</evidence>
<evidence type="ECO:0000256" key="6">
    <source>
        <dbReference type="ARBA" id="ARBA00022968"/>
    </source>
</evidence>
<evidence type="ECO:0000256" key="8">
    <source>
        <dbReference type="ARBA" id="ARBA00023136"/>
    </source>
</evidence>
<dbReference type="Gene3D" id="3.20.20.80">
    <property type="entry name" value="Glycosidases"/>
    <property type="match status" value="1"/>
</dbReference>
<comment type="function">
    <text evidence="13">Glucosidase involved in the degradation of cellulosic biomass. Active on lichenan.</text>
</comment>
<accession>A0A168Q2F1</accession>
<evidence type="ECO:0000256" key="4">
    <source>
        <dbReference type="ARBA" id="ARBA00022692"/>
    </source>
</evidence>
<dbReference type="FunCoup" id="A0A168Q2F1">
    <property type="interactions" value="28"/>
</dbReference>
<keyword evidence="5 16" id="KW-0378">Hydrolase</keyword>
<evidence type="ECO:0000313" key="20">
    <source>
        <dbReference type="EMBL" id="SAM03394.1"/>
    </source>
</evidence>
<evidence type="ECO:0000256" key="3">
    <source>
        <dbReference type="ARBA" id="ARBA00022475"/>
    </source>
</evidence>
<keyword evidence="10 16" id="KW-0326">Glycosidase</keyword>
<dbReference type="STRING" id="4829.A0A168Q2F1"/>
<evidence type="ECO:0000313" key="21">
    <source>
        <dbReference type="Proteomes" id="UP000078561"/>
    </source>
</evidence>
<keyword evidence="8 18" id="KW-0472">Membrane</keyword>
<gene>
    <name evidence="20" type="primary">ABSGL_09214.1 scaffold 10691</name>
</gene>
<dbReference type="OMA" id="TYHEGFL"/>
<evidence type="ECO:0000256" key="2">
    <source>
        <dbReference type="ARBA" id="ARBA00005641"/>
    </source>
</evidence>
<evidence type="ECO:0000256" key="17">
    <source>
        <dbReference type="SAM" id="MobiDB-lite"/>
    </source>
</evidence>
<dbReference type="EC" id="3.2.1.58" evidence="14"/>
<sequence length="528" mass="59981">MDEKQQQQQKQQSVKSKDWRVCGLRKRTLMVLSGILLVIVVCAIVVPSVVVSKADRSSPSENTQTPDNDNQSNDQDAGSEPPRPEPNYDNHFEGDDEIYGPGKFNNSARVNARTPPLTALFDYGGNDKIHGVNLGGWLVIEPFITPGLFDQFSPSDHVVDEWTLCAKLGPEQARQQLEHHYQTFITEQDFKKIAEMGLNHVRIPVGHWAVRKSDPHGQEPFVTQLSFKYLLRGIQWARKYGLRVMVELHTAPGSQNGWNHSGKMGSVGFLNGTHGDENAAATLEVVKELVSFLTKPEWAPVATLFGVLNEPAIYRLDKQRVQKWYQESYGALRQDNKTYGPWLTYHEGFLGLSSWNGFFNNKHYERTILETHTYLIFDQGLVSMPRDEQAQFPCTGWMGDLQQASENDGLTMVGEFSVATNDCGKYLNGVGLGTRYEGTLKVDGETLPAVCDGCSCGDSEQWQKFDDKYKRFLLNFVSRQMYAFESSTVGWFFWTYKTENHVNPHWDYLLGYEQNWMPKDASRRDISC</sequence>
<feature type="compositionally biased region" description="Polar residues" evidence="17">
    <location>
        <begin position="59"/>
        <end position="76"/>
    </location>
</feature>
<feature type="transmembrane region" description="Helical" evidence="18">
    <location>
        <begin position="29"/>
        <end position="50"/>
    </location>
</feature>
<dbReference type="GO" id="GO:0005886">
    <property type="term" value="C:plasma membrane"/>
    <property type="evidence" value="ECO:0007669"/>
    <property type="project" value="UniProtKB-SubCell"/>
</dbReference>
<evidence type="ECO:0000256" key="16">
    <source>
        <dbReference type="RuleBase" id="RU361153"/>
    </source>
</evidence>
<feature type="region of interest" description="Disordered" evidence="17">
    <location>
        <begin position="53"/>
        <end position="107"/>
    </location>
</feature>
<organism evidence="20">
    <name type="scientific">Absidia glauca</name>
    <name type="common">Pin mould</name>
    <dbReference type="NCBI Taxonomy" id="4829"/>
    <lineage>
        <taxon>Eukaryota</taxon>
        <taxon>Fungi</taxon>
        <taxon>Fungi incertae sedis</taxon>
        <taxon>Mucoromycota</taxon>
        <taxon>Mucoromycotina</taxon>
        <taxon>Mucoromycetes</taxon>
        <taxon>Mucorales</taxon>
        <taxon>Cunninghamellaceae</taxon>
        <taxon>Absidia</taxon>
    </lineage>
</organism>
<evidence type="ECO:0000256" key="15">
    <source>
        <dbReference type="ARBA" id="ARBA00041260"/>
    </source>
</evidence>
<comment type="similarity">
    <text evidence="2 16">Belongs to the glycosyl hydrolase 5 (cellulase A) family.</text>
</comment>
<evidence type="ECO:0000256" key="14">
    <source>
        <dbReference type="ARBA" id="ARBA00038929"/>
    </source>
</evidence>
<comment type="subcellular location">
    <subcellularLocation>
        <location evidence="1">Cell membrane</location>
        <topology evidence="1">Single-pass type II membrane protein</topology>
    </subcellularLocation>
</comment>
<keyword evidence="3" id="KW-1003">Cell membrane</keyword>
<evidence type="ECO:0000256" key="13">
    <source>
        <dbReference type="ARBA" id="ARBA00037126"/>
    </source>
</evidence>